<evidence type="ECO:0000259" key="2">
    <source>
        <dbReference type="PROSITE" id="PS50181"/>
    </source>
</evidence>
<dbReference type="Pfam" id="PF12937">
    <property type="entry name" value="F-box-like"/>
    <property type="match status" value="1"/>
</dbReference>
<dbReference type="HOGENOM" id="CLU_057235_0_0_1"/>
<protein>
    <recommendedName>
        <fullName evidence="2">F-box domain-containing protein</fullName>
    </recommendedName>
</protein>
<feature type="domain" description="F-box" evidence="2">
    <location>
        <begin position="5"/>
        <end position="51"/>
    </location>
</feature>
<feature type="transmembrane region" description="Helical" evidence="1">
    <location>
        <begin position="263"/>
        <end position="284"/>
    </location>
</feature>
<dbReference type="InterPro" id="IPR045283">
    <property type="entry name" value="AT3G44326-like"/>
</dbReference>
<dbReference type="Gene3D" id="1.20.1280.50">
    <property type="match status" value="1"/>
</dbReference>
<evidence type="ECO:0000313" key="3">
    <source>
        <dbReference type="EnsemblPlants" id="OPUNC12G03270.1"/>
    </source>
</evidence>
<dbReference type="AlphaFoldDB" id="A0A0E0MJU1"/>
<dbReference type="STRING" id="4537.A0A0E0MJU1"/>
<dbReference type="EnsemblPlants" id="OPUNC12G03270.1">
    <property type="protein sequence ID" value="OPUNC12G03270.1"/>
    <property type="gene ID" value="OPUNC12G03270"/>
</dbReference>
<keyword evidence="1" id="KW-0472">Membrane</keyword>
<name>A0A0E0MJU1_ORYPU</name>
<dbReference type="InterPro" id="IPR001810">
    <property type="entry name" value="F-box_dom"/>
</dbReference>
<organism evidence="3">
    <name type="scientific">Oryza punctata</name>
    <name type="common">Red rice</name>
    <dbReference type="NCBI Taxonomy" id="4537"/>
    <lineage>
        <taxon>Eukaryota</taxon>
        <taxon>Viridiplantae</taxon>
        <taxon>Streptophyta</taxon>
        <taxon>Embryophyta</taxon>
        <taxon>Tracheophyta</taxon>
        <taxon>Spermatophyta</taxon>
        <taxon>Magnoliopsida</taxon>
        <taxon>Liliopsida</taxon>
        <taxon>Poales</taxon>
        <taxon>Poaceae</taxon>
        <taxon>BOP clade</taxon>
        <taxon>Oryzoideae</taxon>
        <taxon>Oryzeae</taxon>
        <taxon>Oryzinae</taxon>
        <taxon>Oryza</taxon>
    </lineage>
</organism>
<dbReference type="InterPro" id="IPR036047">
    <property type="entry name" value="F-box-like_dom_sf"/>
</dbReference>
<evidence type="ECO:0000256" key="1">
    <source>
        <dbReference type="SAM" id="Phobius"/>
    </source>
</evidence>
<dbReference type="PANTHER" id="PTHR33736:SF13">
    <property type="entry name" value="OS11G0155100 PROTEIN"/>
    <property type="match status" value="1"/>
</dbReference>
<keyword evidence="1" id="KW-0812">Transmembrane</keyword>
<keyword evidence="4" id="KW-1185">Reference proteome</keyword>
<reference evidence="3" key="2">
    <citation type="submission" date="2018-05" db="EMBL/GenBank/DDBJ databases">
        <title>OpunRS2 (Oryza punctata Reference Sequence Version 2).</title>
        <authorList>
            <person name="Zhang J."/>
            <person name="Kudrna D."/>
            <person name="Lee S."/>
            <person name="Talag J."/>
            <person name="Welchert J."/>
            <person name="Wing R.A."/>
        </authorList>
    </citation>
    <scope>NUCLEOTIDE SEQUENCE [LARGE SCALE GENOMIC DNA]</scope>
</reference>
<dbReference type="Gramene" id="OPUNC12G03270.1">
    <property type="protein sequence ID" value="OPUNC12G03270.1"/>
    <property type="gene ID" value="OPUNC12G03270"/>
</dbReference>
<dbReference type="SUPFAM" id="SSF81383">
    <property type="entry name" value="F-box domain"/>
    <property type="match status" value="1"/>
</dbReference>
<dbReference type="PANTHER" id="PTHR33736">
    <property type="entry name" value="F-BOX PROTEIN-RELATED"/>
    <property type="match status" value="1"/>
</dbReference>
<reference evidence="3" key="1">
    <citation type="submission" date="2015-04" db="UniProtKB">
        <authorList>
            <consortium name="EnsemblPlants"/>
        </authorList>
    </citation>
    <scope>IDENTIFICATION</scope>
</reference>
<evidence type="ECO:0000313" key="4">
    <source>
        <dbReference type="Proteomes" id="UP000026962"/>
    </source>
</evidence>
<dbReference type="PROSITE" id="PS50181">
    <property type="entry name" value="FBOX"/>
    <property type="match status" value="1"/>
</dbReference>
<proteinExistence type="predicted"/>
<dbReference type="eggNOG" id="ENOG502QV6F">
    <property type="taxonomic scope" value="Eukaryota"/>
</dbReference>
<accession>A0A0E0MJU1</accession>
<keyword evidence="1" id="KW-1133">Transmembrane helix</keyword>
<sequence>MAGATTAINDIPGDVLSLLLRRLDGASLAALGCACSAFRELAADAETWRGLCLTTWPSLRDVVLDECGVTSGGGYRGLFADAFPWWRRWWPAAWCPVDLHHGEICLMSLIVVTDASSEWFLGSPFRVDAPVQEGFSALAPTTPAELMLSWILIDPTIGRAINASSRRPVSIDREWFTEETVARFTVVLGGGGGVTLDATVTCDDQQGHVREVSLCVEDGRRHQRAGRAGCGGHDAEAAARRRYEAFARRRAARKVRKARRDGVVDLFCSGVAAAAFVGLLSTLASR</sequence>
<dbReference type="OMA" id="FTEHTWQ"/>
<dbReference type="Proteomes" id="UP000026962">
    <property type="component" value="Chromosome 12"/>
</dbReference>